<dbReference type="AlphaFoldDB" id="E1YDY9"/>
<proteinExistence type="predicted"/>
<name>E1YDY9_9BACT</name>
<evidence type="ECO:0000313" key="1">
    <source>
        <dbReference type="EMBL" id="CBX28783.1"/>
    </source>
</evidence>
<dbReference type="EMBL" id="FR695869">
    <property type="protein sequence ID" value="CBX28783.1"/>
    <property type="molecule type" value="Genomic_DNA"/>
</dbReference>
<sequence>MGNLTDDMTRLRGEIDALRGDRGALMQDLARGSRDLAATVSAMMVDFAAAHAAMARKTGRERTSYIAKINKQVGRMRRENASDLAGAARAWSGKSK</sequence>
<organism evidence="1">
    <name type="scientific">uncultured Desulfobacterium sp</name>
    <dbReference type="NCBI Taxonomy" id="201089"/>
    <lineage>
        <taxon>Bacteria</taxon>
        <taxon>Pseudomonadati</taxon>
        <taxon>Thermodesulfobacteriota</taxon>
        <taxon>Desulfobacteria</taxon>
        <taxon>Desulfobacterales</taxon>
        <taxon>Desulfobacteriaceae</taxon>
        <taxon>Desulfobacterium</taxon>
        <taxon>environmental samples</taxon>
    </lineage>
</organism>
<gene>
    <name evidence="1" type="ORF">N47_L13810</name>
</gene>
<protein>
    <submittedName>
        <fullName evidence="1">Uncharacterized protein</fullName>
    </submittedName>
</protein>
<reference evidence="1" key="1">
    <citation type="journal article" date="2011" name="Environ. Microbiol.">
        <title>Genomic insights into the metabolic potential of the polycyclic aromatic hydrocarbon degrading sulfate-reducing Deltaproteobacterium N47.</title>
        <authorList>
            <person name="Bergmann F."/>
            <person name="Selesi D."/>
            <person name="Weinmaier T."/>
            <person name="Tischler P."/>
            <person name="Rattei T."/>
            <person name="Meckenstock R.U."/>
        </authorList>
    </citation>
    <scope>NUCLEOTIDE SEQUENCE</scope>
</reference>
<accession>E1YDY9</accession>